<evidence type="ECO:0000313" key="15">
    <source>
        <dbReference type="Proteomes" id="UP001205919"/>
    </source>
</evidence>
<dbReference type="Gene3D" id="1.20.5.170">
    <property type="match status" value="1"/>
</dbReference>
<evidence type="ECO:0000259" key="12">
    <source>
        <dbReference type="Pfam" id="PF03895"/>
    </source>
</evidence>
<evidence type="ECO:0000256" key="1">
    <source>
        <dbReference type="ARBA" id="ARBA00004241"/>
    </source>
</evidence>
<feature type="domain" description="Trimeric autotransporter adhesin YadA-like C-terminal membrane anchor" evidence="12">
    <location>
        <begin position="643"/>
        <end position="696"/>
    </location>
</feature>
<keyword evidence="11" id="KW-0175">Coiled coil</keyword>
<keyword evidence="15" id="KW-1185">Reference proteome</keyword>
<feature type="domain" description="Trimeric autotransporter adhesin YadA-like stalk" evidence="13">
    <location>
        <begin position="588"/>
        <end position="618"/>
    </location>
</feature>
<evidence type="ECO:0000256" key="11">
    <source>
        <dbReference type="SAM" id="Coils"/>
    </source>
</evidence>
<protein>
    <submittedName>
        <fullName evidence="14">YadA-like family protein</fullName>
    </submittedName>
</protein>
<evidence type="ECO:0000259" key="13">
    <source>
        <dbReference type="Pfam" id="PF05662"/>
    </source>
</evidence>
<feature type="domain" description="Trimeric autotransporter adhesin YadA-like stalk" evidence="13">
    <location>
        <begin position="179"/>
        <end position="211"/>
    </location>
</feature>
<comment type="caution">
    <text evidence="14">The sequence shown here is derived from an EMBL/GenBank/DDBJ whole genome shotgun (WGS) entry which is preliminary data.</text>
</comment>
<keyword evidence="4" id="KW-0813">Transport</keyword>
<evidence type="ECO:0000256" key="6">
    <source>
        <dbReference type="ARBA" id="ARBA00022692"/>
    </source>
</evidence>
<gene>
    <name evidence="14" type="ORF">NE630_11915</name>
</gene>
<evidence type="ECO:0000256" key="10">
    <source>
        <dbReference type="ARBA" id="ARBA00023237"/>
    </source>
</evidence>
<dbReference type="Gene3D" id="1.20.5.340">
    <property type="match status" value="1"/>
</dbReference>
<dbReference type="GO" id="GO:0009279">
    <property type="term" value="C:cell outer membrane"/>
    <property type="evidence" value="ECO:0007669"/>
    <property type="project" value="UniProtKB-SubCell"/>
</dbReference>
<name>A0AAW5KA38_9BACT</name>
<evidence type="ECO:0000256" key="5">
    <source>
        <dbReference type="ARBA" id="ARBA00022452"/>
    </source>
</evidence>
<dbReference type="Gene3D" id="2.150.10.10">
    <property type="entry name" value="Serralysin-like metalloprotease, C-terminal"/>
    <property type="match status" value="1"/>
</dbReference>
<dbReference type="InterPro" id="IPR008635">
    <property type="entry name" value="Coiled_stalk_dom"/>
</dbReference>
<comment type="subcellular location">
    <subcellularLocation>
        <location evidence="2">Cell outer membrane</location>
    </subcellularLocation>
    <subcellularLocation>
        <location evidence="1">Cell surface</location>
    </subcellularLocation>
</comment>
<keyword evidence="9" id="KW-0472">Membrane</keyword>
<evidence type="ECO:0000256" key="4">
    <source>
        <dbReference type="ARBA" id="ARBA00022448"/>
    </source>
</evidence>
<evidence type="ECO:0000256" key="7">
    <source>
        <dbReference type="ARBA" id="ARBA00022729"/>
    </source>
</evidence>
<accession>A0AAW5KA38</accession>
<dbReference type="Pfam" id="PF05662">
    <property type="entry name" value="YadA_stalk"/>
    <property type="match status" value="3"/>
</dbReference>
<dbReference type="SUPFAM" id="SSF54523">
    <property type="entry name" value="Pili subunits"/>
    <property type="match status" value="1"/>
</dbReference>
<evidence type="ECO:0000313" key="14">
    <source>
        <dbReference type="EMBL" id="MCQ4815137.1"/>
    </source>
</evidence>
<dbReference type="AlphaFoldDB" id="A0AAW5KA38"/>
<dbReference type="Gene3D" id="3.30.1300.30">
    <property type="entry name" value="GSPII I/J protein-like"/>
    <property type="match status" value="1"/>
</dbReference>
<keyword evidence="6" id="KW-0812">Transmembrane</keyword>
<organism evidence="14 15">
    <name type="scientific">Cloacibacillus evryensis</name>
    <dbReference type="NCBI Taxonomy" id="508460"/>
    <lineage>
        <taxon>Bacteria</taxon>
        <taxon>Thermotogati</taxon>
        <taxon>Synergistota</taxon>
        <taxon>Synergistia</taxon>
        <taxon>Synergistales</taxon>
        <taxon>Synergistaceae</taxon>
        <taxon>Cloacibacillus</taxon>
    </lineage>
</organism>
<dbReference type="SUPFAM" id="SSF101967">
    <property type="entry name" value="Adhesin YadA, collagen-binding domain"/>
    <property type="match status" value="2"/>
</dbReference>
<keyword evidence="5" id="KW-1134">Transmembrane beta strand</keyword>
<dbReference type="InterPro" id="IPR045584">
    <property type="entry name" value="Pilin-like"/>
</dbReference>
<dbReference type="InterPro" id="IPR011049">
    <property type="entry name" value="Serralysin-like_metalloprot_C"/>
</dbReference>
<dbReference type="GO" id="GO:0009986">
    <property type="term" value="C:cell surface"/>
    <property type="evidence" value="ECO:0007669"/>
    <property type="project" value="UniProtKB-SubCell"/>
</dbReference>
<comment type="similarity">
    <text evidence="3">Belongs to the autotransporter-2 (AT-2) (TC 1.B.40) family.</text>
</comment>
<evidence type="ECO:0000256" key="2">
    <source>
        <dbReference type="ARBA" id="ARBA00004442"/>
    </source>
</evidence>
<evidence type="ECO:0000256" key="3">
    <source>
        <dbReference type="ARBA" id="ARBA00005848"/>
    </source>
</evidence>
<reference evidence="14 15" key="1">
    <citation type="submission" date="2022-06" db="EMBL/GenBank/DDBJ databases">
        <title>Isolation of gut microbiota from human fecal samples.</title>
        <authorList>
            <person name="Pamer E.G."/>
            <person name="Barat B."/>
            <person name="Waligurski E."/>
            <person name="Medina S."/>
            <person name="Paddock L."/>
            <person name="Mostad J."/>
        </authorList>
    </citation>
    <scope>NUCLEOTIDE SEQUENCE [LARGE SCALE GENOMIC DNA]</scope>
    <source>
        <strain evidence="14 15">DFI.9.90</strain>
    </source>
</reference>
<proteinExistence type="inferred from homology"/>
<evidence type="ECO:0000256" key="9">
    <source>
        <dbReference type="ARBA" id="ARBA00023136"/>
    </source>
</evidence>
<feature type="domain" description="Trimeric autotransporter adhesin YadA-like stalk" evidence="13">
    <location>
        <begin position="456"/>
        <end position="497"/>
    </location>
</feature>
<keyword evidence="10" id="KW-0998">Cell outer membrane</keyword>
<keyword evidence="8" id="KW-0653">Protein transport</keyword>
<dbReference type="Proteomes" id="UP001205919">
    <property type="component" value="Unassembled WGS sequence"/>
</dbReference>
<dbReference type="SUPFAM" id="SSF58104">
    <property type="entry name" value="Methyl-accepting chemotaxis protein (MCP) signaling domain"/>
    <property type="match status" value="1"/>
</dbReference>
<dbReference type="EMBL" id="JANFYT010000028">
    <property type="protein sequence ID" value="MCQ4815137.1"/>
    <property type="molecule type" value="Genomic_DNA"/>
</dbReference>
<sequence length="759" mass="80349">MEYLLVHILIVIFCFSVFGNVAEANYVVGGGSAVNSINVVGIGPESKVSDSEGGVTIGRKAEVSAHRGISIGDSARARNMGGVAIGAYAIDTGERSISIGFSACSSANSGVSIGSDSQVKSYGGVAVGAYSVSDRKTVSNGIYVASGAQRDEIDRIKNTVKSKPESGVVSIGNEKMTRQLTGLAAGIQDTDAVNVAQIKALDSVVSAISNNVEAKYTELGGKIAVNEKSIAKNTTSITNNTNNIAKHTTDITNNANNIAKNTTDITNNVVNIIKNTTDIANNAANITKNTIDITNNAVNITKNTIDITNNTNNIEKNTTDITNNANNIAKNTTDITNNTNNIAKHTTDITNNANNIAKNTTNITNNANNIAKNTTNITNNTNNIAKNTTDITDVKKSVDTKHAELSAMITSQDKNITYLQNGIGALDELSVKYDGKAKDIITLNKKADGTMGDAVRITNVANGEISRNSTDAVTGKQLWSLGDHMAKALGGTIKIVDGVVAGFSRDGGNPENGGSATSPLLLSTLYVNGKEEKTSNGNLSIVNGSNLEITHVDGSLTFNVSKTPEFERVQVGNVDISQDGIKMGGNSITGLANGGIYQGSTDAVNGGQLWNAYRRIDAINERVQIVGAHAAALSALHPVPYNPYEPTTFSAGFGMYRNEQSVAIGVFHYVRENMLVNVGLSLNTDGDTMGRAGISFAVGTGSKKKQPVLARDMVEMQRMMMAMQEKMAQLEQKDEQNRAVIRDLKDVIQELKEKDALKK</sequence>
<keyword evidence="7" id="KW-0732">Signal</keyword>
<dbReference type="GO" id="GO:0015031">
    <property type="term" value="P:protein transport"/>
    <property type="evidence" value="ECO:0007669"/>
    <property type="project" value="UniProtKB-KW"/>
</dbReference>
<evidence type="ECO:0000256" key="8">
    <source>
        <dbReference type="ARBA" id="ARBA00022927"/>
    </source>
</evidence>
<dbReference type="InterPro" id="IPR005594">
    <property type="entry name" value="YadA_C"/>
</dbReference>
<dbReference type="RefSeq" id="WP_256182140.1">
    <property type="nucleotide sequence ID" value="NZ_DBFBHA010000049.1"/>
</dbReference>
<dbReference type="Pfam" id="PF03895">
    <property type="entry name" value="YadA_anchor"/>
    <property type="match status" value="1"/>
</dbReference>
<feature type="coiled-coil region" evidence="11">
    <location>
        <begin position="713"/>
        <end position="750"/>
    </location>
</feature>